<dbReference type="PROSITE" id="PS51819">
    <property type="entry name" value="VOC"/>
    <property type="match status" value="1"/>
</dbReference>
<dbReference type="Proteomes" id="UP001567537">
    <property type="component" value="Unassembled WGS sequence"/>
</dbReference>
<dbReference type="InterPro" id="IPR041581">
    <property type="entry name" value="Glyoxalase_6"/>
</dbReference>
<dbReference type="EMBL" id="JAHWZY010000010">
    <property type="protein sequence ID" value="MEZ3179514.1"/>
    <property type="molecule type" value="Genomic_DNA"/>
</dbReference>
<evidence type="ECO:0000259" key="2">
    <source>
        <dbReference type="PROSITE" id="PS51819"/>
    </source>
</evidence>
<dbReference type="Pfam" id="PF18029">
    <property type="entry name" value="Glyoxalase_6"/>
    <property type="match status" value="1"/>
</dbReference>
<evidence type="ECO:0000313" key="4">
    <source>
        <dbReference type="Proteomes" id="UP001567537"/>
    </source>
</evidence>
<comment type="caution">
    <text evidence="3">The sequence shown here is derived from an EMBL/GenBank/DDBJ whole genome shotgun (WGS) entry which is preliminary data.</text>
</comment>
<gene>
    <name evidence="3" type="ORF">KYY02_12710</name>
</gene>
<feature type="domain" description="VOC" evidence="2">
    <location>
        <begin position="9"/>
        <end position="145"/>
    </location>
</feature>
<feature type="region of interest" description="Disordered" evidence="1">
    <location>
        <begin position="111"/>
        <end position="132"/>
    </location>
</feature>
<name>A0ABV4IZW0_9ACTN</name>
<feature type="compositionally biased region" description="Basic and acidic residues" evidence="1">
    <location>
        <begin position="117"/>
        <end position="132"/>
    </location>
</feature>
<dbReference type="PANTHER" id="PTHR35908:SF1">
    <property type="entry name" value="CONSERVED PROTEIN"/>
    <property type="match status" value="1"/>
</dbReference>
<dbReference type="SUPFAM" id="SSF54593">
    <property type="entry name" value="Glyoxalase/Bleomycin resistance protein/Dihydroxybiphenyl dioxygenase"/>
    <property type="match status" value="1"/>
</dbReference>
<dbReference type="PANTHER" id="PTHR35908">
    <property type="entry name" value="HYPOTHETICAL FUSION PROTEIN"/>
    <property type="match status" value="1"/>
</dbReference>
<reference evidence="3 4" key="1">
    <citation type="journal article" date="2021" name="Res Sq">
        <title>Streptomyces Pimoensis sp. nov., Isolated From the Taklimakan Desert in Xinjiang, China.</title>
        <authorList>
            <person name="Zhang P."/>
            <person name="Luo X."/>
            <person name="Luo X."/>
            <person name="Liu Z."/>
            <person name="Xia Z."/>
            <person name="Wan C."/>
            <person name="zhang L."/>
        </authorList>
    </citation>
    <scope>NUCLEOTIDE SEQUENCE [LARGE SCALE GENOMIC DNA]</scope>
    <source>
        <strain evidence="3 4">TRM75549</strain>
    </source>
</reference>
<keyword evidence="4" id="KW-1185">Reference proteome</keyword>
<dbReference type="RefSeq" id="WP_371238061.1">
    <property type="nucleotide sequence ID" value="NZ_JAHWZY010000010.1"/>
</dbReference>
<evidence type="ECO:0000313" key="3">
    <source>
        <dbReference type="EMBL" id="MEZ3179514.1"/>
    </source>
</evidence>
<protein>
    <submittedName>
        <fullName evidence="3">VOC family protein</fullName>
    </submittedName>
</protein>
<accession>A0ABV4IZW0</accession>
<sequence>MTTDASRLRLVQTVLDSTDVRRLAEFYRSLLGLDYAEGDEPPPAGQPDERGRDWLVLRTPDGVPQLAFQQAERLREPDWPDGPVPQQLHLDMSVDSLEELRNQHERVLALGGSLLSNRDRPDPDDEERFRVYRDPEGHPFCIFVAERDQEPAGTP</sequence>
<organism evidence="3 4">
    <name type="scientific">Streptomyces pimonensis</name>
    <dbReference type="NCBI Taxonomy" id="2860288"/>
    <lineage>
        <taxon>Bacteria</taxon>
        <taxon>Bacillati</taxon>
        <taxon>Actinomycetota</taxon>
        <taxon>Actinomycetes</taxon>
        <taxon>Kitasatosporales</taxon>
        <taxon>Streptomycetaceae</taxon>
        <taxon>Streptomyces</taxon>
    </lineage>
</organism>
<proteinExistence type="predicted"/>
<dbReference type="InterPro" id="IPR037523">
    <property type="entry name" value="VOC_core"/>
</dbReference>
<evidence type="ECO:0000256" key="1">
    <source>
        <dbReference type="SAM" id="MobiDB-lite"/>
    </source>
</evidence>
<dbReference type="CDD" id="cd06587">
    <property type="entry name" value="VOC"/>
    <property type="match status" value="1"/>
</dbReference>
<dbReference type="Gene3D" id="3.10.180.10">
    <property type="entry name" value="2,3-Dihydroxybiphenyl 1,2-Dioxygenase, domain 1"/>
    <property type="match status" value="1"/>
</dbReference>
<dbReference type="InterPro" id="IPR029068">
    <property type="entry name" value="Glyas_Bleomycin-R_OHBP_Dase"/>
</dbReference>